<keyword evidence="1" id="KW-0812">Transmembrane</keyword>
<keyword evidence="1" id="KW-0472">Membrane</keyword>
<dbReference type="RefSeq" id="WP_062980940.1">
    <property type="nucleotide sequence ID" value="NZ_CP130450.1"/>
</dbReference>
<proteinExistence type="predicted"/>
<comment type="caution">
    <text evidence="2">The sequence shown here is derived from an EMBL/GenBank/DDBJ whole genome shotgun (WGS) entry which is preliminary data.</text>
</comment>
<name>A0A621FCD1_SALTM</name>
<protein>
    <submittedName>
        <fullName evidence="2">Uncharacterized protein</fullName>
    </submittedName>
</protein>
<feature type="transmembrane region" description="Helical" evidence="1">
    <location>
        <begin position="24"/>
        <end position="45"/>
    </location>
</feature>
<organism evidence="2 3">
    <name type="scientific">Salmonella typhimurium</name>
    <dbReference type="NCBI Taxonomy" id="90371"/>
    <lineage>
        <taxon>Bacteria</taxon>
        <taxon>Pseudomonadati</taxon>
        <taxon>Pseudomonadota</taxon>
        <taxon>Gammaproteobacteria</taxon>
        <taxon>Enterobacterales</taxon>
        <taxon>Enterobacteriaceae</taxon>
        <taxon>Salmonella</taxon>
    </lineage>
</organism>
<accession>A0A621FCD1</accession>
<evidence type="ECO:0000313" key="3">
    <source>
        <dbReference type="Proteomes" id="UP000839617"/>
    </source>
</evidence>
<evidence type="ECO:0000313" key="2">
    <source>
        <dbReference type="EMBL" id="ECY5344318.1"/>
    </source>
</evidence>
<dbReference type="EMBL" id="AALDNI010000099">
    <property type="protein sequence ID" value="ECY5344318.1"/>
    <property type="molecule type" value="Genomic_DNA"/>
</dbReference>
<evidence type="ECO:0000256" key="1">
    <source>
        <dbReference type="SAM" id="Phobius"/>
    </source>
</evidence>
<gene>
    <name evidence="2" type="ORF">AVC05_24260</name>
</gene>
<reference evidence="2 3" key="1">
    <citation type="submission" date="2018-07" db="EMBL/GenBank/DDBJ databases">
        <authorList>
            <person name="Ashton P.M."/>
            <person name="Dallman T."/>
            <person name="Nair S."/>
            <person name="De Pinna E."/>
            <person name="Peters T."/>
            <person name="Grant K."/>
        </authorList>
    </citation>
    <scope>NUCLEOTIDE SEQUENCE [LARGE SCALE GENOMIC DNA]</scope>
    <source>
        <strain evidence="2 3">43916</strain>
    </source>
</reference>
<keyword evidence="1" id="KW-1133">Transmembrane helix</keyword>
<dbReference type="AlphaFoldDB" id="A0A621FCD1"/>
<sequence length="81" mass="8544">MNIMGFLGFVAKAKPDVDDGGGSLIPAAMGFFICAFFVAIIASVVSSAFRSAKNSADVSINNAKKYHVALIKEQYRRKGGG</sequence>
<dbReference type="Proteomes" id="UP000839617">
    <property type="component" value="Unassembled WGS sequence"/>
</dbReference>